<evidence type="ECO:0000313" key="4">
    <source>
        <dbReference type="Proteomes" id="UP001331761"/>
    </source>
</evidence>
<dbReference type="GO" id="GO:0016012">
    <property type="term" value="C:sarcoglycan complex"/>
    <property type="evidence" value="ECO:0007669"/>
    <property type="project" value="InterPro"/>
</dbReference>
<feature type="compositionally biased region" description="Acidic residues" evidence="1">
    <location>
        <begin position="385"/>
        <end position="400"/>
    </location>
</feature>
<dbReference type="PANTHER" id="PTHR10132:SF14">
    <property type="entry name" value="SARCOGLYCAN ALPHA, ISOFORM C"/>
    <property type="match status" value="1"/>
</dbReference>
<dbReference type="PANTHER" id="PTHR10132">
    <property type="entry name" value="ALPHA-/EPSILON-SARCOGLYCAN FAMILY MEMBER"/>
    <property type="match status" value="1"/>
</dbReference>
<feature type="region of interest" description="Disordered" evidence="1">
    <location>
        <begin position="378"/>
        <end position="400"/>
    </location>
</feature>
<dbReference type="EMBL" id="WIXE01022588">
    <property type="protein sequence ID" value="KAK5967344.1"/>
    <property type="molecule type" value="Genomic_DNA"/>
</dbReference>
<organism evidence="3 4">
    <name type="scientific">Trichostrongylus colubriformis</name>
    <name type="common">Black scour worm</name>
    <dbReference type="NCBI Taxonomy" id="6319"/>
    <lineage>
        <taxon>Eukaryota</taxon>
        <taxon>Metazoa</taxon>
        <taxon>Ecdysozoa</taxon>
        <taxon>Nematoda</taxon>
        <taxon>Chromadorea</taxon>
        <taxon>Rhabditida</taxon>
        <taxon>Rhabditina</taxon>
        <taxon>Rhabditomorpha</taxon>
        <taxon>Strongyloidea</taxon>
        <taxon>Trichostrongylidae</taxon>
        <taxon>Trichostrongylus</taxon>
    </lineage>
</organism>
<keyword evidence="2" id="KW-0472">Membrane</keyword>
<evidence type="ECO:0000313" key="3">
    <source>
        <dbReference type="EMBL" id="KAK5967344.1"/>
    </source>
</evidence>
<sequence>MAANIHVLLNHVSGKNNATCEAIAHAQMDLDGSLNTHGHRAGQYEQRYLIISLAEDERYNGATQQVVDIHIENLETEYLLSDRNGLTGKLVKSVREAFRGKAVHPYVYCIQPAFQVPIGKEHLFGGQKTGSLLSVGTQRGFHINVHKLIRHLQMNPTFCNKRSMVVLNKYFYPSFEIDWCRTRIRNVTLQTEVITEPKAHRNHESIISHRQIPVARSRPDSEVGTPSEGYTFWESVLVFPLIAVLCIVLVLVLSLIFFGRREGQQWRDYKTAKEQLDEYVSVRQSQRHLRELSVQRQLLLMARNLHQSSRCGVHSFLQPKYKSARSGNDSIEGFCKSGSRLEDNNGEITDLLSTSEPIPVGKQTVAEAAQQCGSSLHLYRNPLEGETEEENENDSLDEKL</sequence>
<keyword evidence="2" id="KW-1133">Transmembrane helix</keyword>
<dbReference type="InterPro" id="IPR008908">
    <property type="entry name" value="Sarcoglycan_alpha/epsilon"/>
</dbReference>
<keyword evidence="2" id="KW-0812">Transmembrane</keyword>
<evidence type="ECO:0000256" key="2">
    <source>
        <dbReference type="SAM" id="Phobius"/>
    </source>
</evidence>
<gene>
    <name evidence="3" type="ORF">GCK32_009981</name>
</gene>
<evidence type="ECO:0000256" key="1">
    <source>
        <dbReference type="SAM" id="MobiDB-lite"/>
    </source>
</evidence>
<comment type="caution">
    <text evidence="3">The sequence shown here is derived from an EMBL/GenBank/DDBJ whole genome shotgun (WGS) entry which is preliminary data.</text>
</comment>
<dbReference type="AlphaFoldDB" id="A0AAN8F1V1"/>
<accession>A0AAN8F1V1</accession>
<proteinExistence type="predicted"/>
<reference evidence="3 4" key="1">
    <citation type="submission" date="2019-10" db="EMBL/GenBank/DDBJ databases">
        <title>Assembly and Annotation for the nematode Trichostrongylus colubriformis.</title>
        <authorList>
            <person name="Martin J."/>
        </authorList>
    </citation>
    <scope>NUCLEOTIDE SEQUENCE [LARGE SCALE GENOMIC DNA]</scope>
    <source>
        <strain evidence="3">G859</strain>
        <tissue evidence="3">Whole worm</tissue>
    </source>
</reference>
<protein>
    <submittedName>
        <fullName evidence="3">Sarcoglycan alpha/epsilon</fullName>
    </submittedName>
</protein>
<keyword evidence="4" id="KW-1185">Reference proteome</keyword>
<name>A0AAN8F1V1_TRICO</name>
<feature type="transmembrane region" description="Helical" evidence="2">
    <location>
        <begin position="237"/>
        <end position="258"/>
    </location>
</feature>
<dbReference type="Proteomes" id="UP001331761">
    <property type="component" value="Unassembled WGS sequence"/>
</dbReference>